<name>A0A1B6MJ32_9HEMI</name>
<evidence type="ECO:0000259" key="1">
    <source>
        <dbReference type="Pfam" id="PF13863"/>
    </source>
</evidence>
<feature type="domain" description="DUF4200" evidence="1">
    <location>
        <begin position="8"/>
        <end position="122"/>
    </location>
</feature>
<feature type="non-terminal residue" evidence="2">
    <location>
        <position position="131"/>
    </location>
</feature>
<organism evidence="2">
    <name type="scientific">Graphocephala atropunctata</name>
    <dbReference type="NCBI Taxonomy" id="36148"/>
    <lineage>
        <taxon>Eukaryota</taxon>
        <taxon>Metazoa</taxon>
        <taxon>Ecdysozoa</taxon>
        <taxon>Arthropoda</taxon>
        <taxon>Hexapoda</taxon>
        <taxon>Insecta</taxon>
        <taxon>Pterygota</taxon>
        <taxon>Neoptera</taxon>
        <taxon>Paraneoptera</taxon>
        <taxon>Hemiptera</taxon>
        <taxon>Auchenorrhyncha</taxon>
        <taxon>Membracoidea</taxon>
        <taxon>Cicadellidae</taxon>
        <taxon>Cicadellinae</taxon>
        <taxon>Cicadellini</taxon>
        <taxon>Graphocephala</taxon>
    </lineage>
</organism>
<evidence type="ECO:0000313" key="2">
    <source>
        <dbReference type="EMBL" id="JAT35913.1"/>
    </source>
</evidence>
<sequence>SVLDLNHAERERRDAKVHLTVTRVLTAKQQADNYLQWSKLAACKATLSTLFKDSNRGIKENIASRSRFQEKIREGLSNAGTLQDQIFDARTEIERNRKVVADMENHVNKYSVYETFLESVAQVCPEFNSGG</sequence>
<dbReference type="InterPro" id="IPR025252">
    <property type="entry name" value="DUF4200"/>
</dbReference>
<dbReference type="Pfam" id="PF13863">
    <property type="entry name" value="DUF4200"/>
    <property type="match status" value="1"/>
</dbReference>
<gene>
    <name evidence="2" type="ORF">g.20504</name>
</gene>
<protein>
    <recommendedName>
        <fullName evidence="1">DUF4200 domain-containing protein</fullName>
    </recommendedName>
</protein>
<accession>A0A1B6MJ32</accession>
<feature type="non-terminal residue" evidence="2">
    <location>
        <position position="1"/>
    </location>
</feature>
<reference evidence="2" key="1">
    <citation type="submission" date="2015-11" db="EMBL/GenBank/DDBJ databases">
        <title>De novo transcriptome assembly of four potential Pierce s Disease insect vectors from Arizona vineyards.</title>
        <authorList>
            <person name="Tassone E.E."/>
        </authorList>
    </citation>
    <scope>NUCLEOTIDE SEQUENCE</scope>
</reference>
<dbReference type="AlphaFoldDB" id="A0A1B6MJ32"/>
<dbReference type="EMBL" id="GEBQ01004064">
    <property type="protein sequence ID" value="JAT35913.1"/>
    <property type="molecule type" value="Transcribed_RNA"/>
</dbReference>
<proteinExistence type="predicted"/>